<evidence type="ECO:0008006" key="3">
    <source>
        <dbReference type="Google" id="ProtNLM"/>
    </source>
</evidence>
<dbReference type="AlphaFoldDB" id="A0AAD7FCL1"/>
<proteinExistence type="predicted"/>
<dbReference type="Proteomes" id="UP001221142">
    <property type="component" value="Unassembled WGS sequence"/>
</dbReference>
<dbReference type="InterPro" id="IPR011333">
    <property type="entry name" value="SKP1/BTB/POZ_sf"/>
</dbReference>
<evidence type="ECO:0000313" key="1">
    <source>
        <dbReference type="EMBL" id="KAJ7612150.1"/>
    </source>
</evidence>
<sequence>MATTTDPQPLQRADGLWFDDGNIVLQAESTQFRVYHGLLAASSPVFKDMMGLPRPPESELVEGCPFVQLHDSAAETTVFLRAIFYASSFPPFPIQVDYPIILGCLRLGHKYQVDFLRRRALVHLSSVFDTQLERWDRVTTLRARGDSGTRPTLPLDSVVSTSWTSVSTYMAMLVPSIQVAREADALWLLPDAFYNLSSTFAGNLAGTFLHGAHYGGAFFKLQPQDQETFLVGHATQHKGTGDVLEFLAHPADIPGCESRERCAVERYKAIGSSRARFQALPSHPLVVWSPGQWTLLKDLCPTCRDALETKHKAARQAFWDKLPEIYNLPSWTELEKMKVADIGTDVLVENAGS</sequence>
<keyword evidence="2" id="KW-1185">Reference proteome</keyword>
<evidence type="ECO:0000313" key="2">
    <source>
        <dbReference type="Proteomes" id="UP001221142"/>
    </source>
</evidence>
<comment type="caution">
    <text evidence="1">The sequence shown here is derived from an EMBL/GenBank/DDBJ whole genome shotgun (WGS) entry which is preliminary data.</text>
</comment>
<dbReference type="Gene3D" id="3.30.710.10">
    <property type="entry name" value="Potassium Channel Kv1.1, Chain A"/>
    <property type="match status" value="1"/>
</dbReference>
<protein>
    <recommendedName>
        <fullName evidence="3">BTB domain-containing protein</fullName>
    </recommendedName>
</protein>
<accession>A0AAD7FCL1</accession>
<dbReference type="EMBL" id="JARKIF010000031">
    <property type="protein sequence ID" value="KAJ7612150.1"/>
    <property type="molecule type" value="Genomic_DNA"/>
</dbReference>
<organism evidence="1 2">
    <name type="scientific">Roridomyces roridus</name>
    <dbReference type="NCBI Taxonomy" id="1738132"/>
    <lineage>
        <taxon>Eukaryota</taxon>
        <taxon>Fungi</taxon>
        <taxon>Dikarya</taxon>
        <taxon>Basidiomycota</taxon>
        <taxon>Agaricomycotina</taxon>
        <taxon>Agaricomycetes</taxon>
        <taxon>Agaricomycetidae</taxon>
        <taxon>Agaricales</taxon>
        <taxon>Marasmiineae</taxon>
        <taxon>Mycenaceae</taxon>
        <taxon>Roridomyces</taxon>
    </lineage>
</organism>
<reference evidence="1" key="1">
    <citation type="submission" date="2023-03" db="EMBL/GenBank/DDBJ databases">
        <title>Massive genome expansion in bonnet fungi (Mycena s.s.) driven by repeated elements and novel gene families across ecological guilds.</title>
        <authorList>
            <consortium name="Lawrence Berkeley National Laboratory"/>
            <person name="Harder C.B."/>
            <person name="Miyauchi S."/>
            <person name="Viragh M."/>
            <person name="Kuo A."/>
            <person name="Thoen E."/>
            <person name="Andreopoulos B."/>
            <person name="Lu D."/>
            <person name="Skrede I."/>
            <person name="Drula E."/>
            <person name="Henrissat B."/>
            <person name="Morin E."/>
            <person name="Kohler A."/>
            <person name="Barry K."/>
            <person name="LaButti K."/>
            <person name="Morin E."/>
            <person name="Salamov A."/>
            <person name="Lipzen A."/>
            <person name="Mereny Z."/>
            <person name="Hegedus B."/>
            <person name="Baldrian P."/>
            <person name="Stursova M."/>
            <person name="Weitz H."/>
            <person name="Taylor A."/>
            <person name="Grigoriev I.V."/>
            <person name="Nagy L.G."/>
            <person name="Martin F."/>
            <person name="Kauserud H."/>
        </authorList>
    </citation>
    <scope>NUCLEOTIDE SEQUENCE</scope>
    <source>
        <strain evidence="1">9284</strain>
    </source>
</reference>
<name>A0AAD7FCL1_9AGAR</name>
<gene>
    <name evidence="1" type="ORF">FB45DRAFT_939977</name>
</gene>